<protein>
    <submittedName>
        <fullName evidence="1">Uncharacterized protein</fullName>
    </submittedName>
</protein>
<dbReference type="EMBL" id="FLTS01000001">
    <property type="protein sequence ID" value="SBV35467.1"/>
    <property type="molecule type" value="Genomic_DNA"/>
</dbReference>
<gene>
    <name evidence="1" type="ORF">STPYR_10397</name>
</gene>
<evidence type="ECO:0000313" key="1">
    <source>
        <dbReference type="EMBL" id="SBV35467.1"/>
    </source>
</evidence>
<accession>A0A1Y5Q6T5</accession>
<sequence length="42" mass="4486">MTALTTEATDDPFPCLHIENMHLFHTCPPVESGSVGKSDAQG</sequence>
<proteinExistence type="predicted"/>
<organism evidence="1">
    <name type="scientific">uncultured Stenotrophomonas sp</name>
    <dbReference type="NCBI Taxonomy" id="165438"/>
    <lineage>
        <taxon>Bacteria</taxon>
        <taxon>Pseudomonadati</taxon>
        <taxon>Pseudomonadota</taxon>
        <taxon>Gammaproteobacteria</taxon>
        <taxon>Lysobacterales</taxon>
        <taxon>Lysobacteraceae</taxon>
        <taxon>Stenotrophomonas</taxon>
        <taxon>environmental samples</taxon>
    </lineage>
</organism>
<dbReference type="AlphaFoldDB" id="A0A1Y5Q6T5"/>
<reference evidence="1" key="1">
    <citation type="submission" date="2016-03" db="EMBL/GenBank/DDBJ databases">
        <authorList>
            <person name="Ploux O."/>
        </authorList>
    </citation>
    <scope>NUCLEOTIDE SEQUENCE</scope>
    <source>
        <strain evidence="1">UC10</strain>
    </source>
</reference>
<name>A0A1Y5Q6T5_9GAMM</name>